<dbReference type="Pfam" id="PF01527">
    <property type="entry name" value="HTH_Tnp_1"/>
    <property type="match status" value="1"/>
</dbReference>
<dbReference type="SUPFAM" id="SSF48295">
    <property type="entry name" value="TrpR-like"/>
    <property type="match status" value="1"/>
</dbReference>
<name>A0A2M8DCW6_9BACT</name>
<protein>
    <recommendedName>
        <fullName evidence="3">Transposase</fullName>
    </recommendedName>
</protein>
<proteinExistence type="predicted"/>
<comment type="caution">
    <text evidence="1">The sequence shown here is derived from an EMBL/GenBank/DDBJ whole genome shotgun (WGS) entry which is preliminary data.</text>
</comment>
<dbReference type="GO" id="GO:0004803">
    <property type="term" value="F:transposase activity"/>
    <property type="evidence" value="ECO:0007669"/>
    <property type="project" value="InterPro"/>
</dbReference>
<dbReference type="EMBL" id="PFTH01000102">
    <property type="protein sequence ID" value="PJB88257.1"/>
    <property type="molecule type" value="Genomic_DNA"/>
</dbReference>
<evidence type="ECO:0000313" key="2">
    <source>
        <dbReference type="Proteomes" id="UP000229706"/>
    </source>
</evidence>
<organism evidence="1 2">
    <name type="scientific">Candidatus Roizmanbacteria bacterium CG_4_9_14_0_8_um_filter_34_12</name>
    <dbReference type="NCBI Taxonomy" id="1974840"/>
    <lineage>
        <taxon>Bacteria</taxon>
        <taxon>Candidatus Roizmaniibacteriota</taxon>
    </lineage>
</organism>
<evidence type="ECO:0000313" key="1">
    <source>
        <dbReference type="EMBL" id="PJB88257.1"/>
    </source>
</evidence>
<dbReference type="InterPro" id="IPR010921">
    <property type="entry name" value="Trp_repressor/repl_initiator"/>
</dbReference>
<dbReference type="InterPro" id="IPR002514">
    <property type="entry name" value="Transposase_8"/>
</dbReference>
<dbReference type="Proteomes" id="UP000229706">
    <property type="component" value="Unassembled WGS sequence"/>
</dbReference>
<reference evidence="2" key="1">
    <citation type="submission" date="2017-09" db="EMBL/GenBank/DDBJ databases">
        <title>Depth-based differentiation of microbial function through sediment-hosted aquifers and enrichment of novel symbionts in the deep terrestrial subsurface.</title>
        <authorList>
            <person name="Probst A.J."/>
            <person name="Ladd B."/>
            <person name="Jarett J.K."/>
            <person name="Geller-Mcgrath D.E."/>
            <person name="Sieber C.M.K."/>
            <person name="Emerson J.B."/>
            <person name="Anantharaman K."/>
            <person name="Thomas B.C."/>
            <person name="Malmstrom R."/>
            <person name="Stieglmeier M."/>
            <person name="Klingl A."/>
            <person name="Woyke T."/>
            <person name="Ryan C.M."/>
            <person name="Banfield J.F."/>
        </authorList>
    </citation>
    <scope>NUCLEOTIDE SEQUENCE [LARGE SCALE GENOMIC DNA]</scope>
</reference>
<dbReference type="GO" id="GO:0006313">
    <property type="term" value="P:DNA transposition"/>
    <property type="evidence" value="ECO:0007669"/>
    <property type="project" value="InterPro"/>
</dbReference>
<gene>
    <name evidence="1" type="ORF">CO083_02680</name>
</gene>
<dbReference type="GO" id="GO:0043565">
    <property type="term" value="F:sequence-specific DNA binding"/>
    <property type="evidence" value="ECO:0007669"/>
    <property type="project" value="InterPro"/>
</dbReference>
<sequence length="122" mass="14285">MLSWSYKILTKKLMPYHNKSSVGKTRKTYTPQFKFNLAKEAIKTNNLSEISRKYNVPVNVISIWVKRLNEQGFHVFETSPDQQNKQLKNKIANLEQMVGKKEVELNLLKIFQISIYPQIPNS</sequence>
<dbReference type="AlphaFoldDB" id="A0A2M8DCW6"/>
<evidence type="ECO:0008006" key="3">
    <source>
        <dbReference type="Google" id="ProtNLM"/>
    </source>
</evidence>
<accession>A0A2M8DCW6</accession>